<dbReference type="SMART" id="SM00369">
    <property type="entry name" value="LRR_TYP"/>
    <property type="match status" value="12"/>
</dbReference>
<dbReference type="FunFam" id="3.80.10.10:FF:001347">
    <property type="entry name" value="LRR receptor-like serine/threonine-protein kinase GSO2"/>
    <property type="match status" value="1"/>
</dbReference>
<evidence type="ECO:0000256" key="1">
    <source>
        <dbReference type="ARBA" id="ARBA00004251"/>
    </source>
</evidence>
<keyword evidence="10" id="KW-0675">Receptor</keyword>
<dbReference type="Pfam" id="PF13855">
    <property type="entry name" value="LRR_8"/>
    <property type="match status" value="1"/>
</dbReference>
<keyword evidence="4" id="KW-0433">Leucine-rich repeat</keyword>
<protein>
    <submittedName>
        <fullName evidence="16">Uncharacterized protein</fullName>
    </submittedName>
</protein>
<feature type="chain" id="PRO_5012971457" evidence="13">
    <location>
        <begin position="28"/>
        <end position="1014"/>
    </location>
</feature>
<dbReference type="Pfam" id="PF23598">
    <property type="entry name" value="LRR_14"/>
    <property type="match status" value="3"/>
</dbReference>
<proteinExistence type="inferred from homology"/>
<evidence type="ECO:0000256" key="9">
    <source>
        <dbReference type="ARBA" id="ARBA00023136"/>
    </source>
</evidence>
<evidence type="ECO:0000256" key="4">
    <source>
        <dbReference type="ARBA" id="ARBA00022614"/>
    </source>
</evidence>
<dbReference type="FunFam" id="3.80.10.10:FF:000095">
    <property type="entry name" value="LRR receptor-like serine/threonine-protein kinase GSO1"/>
    <property type="match status" value="1"/>
</dbReference>
<keyword evidence="9 12" id="KW-0472">Membrane</keyword>
<dbReference type="Gene3D" id="3.80.10.10">
    <property type="entry name" value="Ribonuclease Inhibitor"/>
    <property type="match status" value="5"/>
</dbReference>
<evidence type="ECO:0000256" key="5">
    <source>
        <dbReference type="ARBA" id="ARBA00022692"/>
    </source>
</evidence>
<comment type="subcellular location">
    <subcellularLocation>
        <location evidence="1">Cell membrane</location>
        <topology evidence="1">Single-pass type I membrane protein</topology>
    </subcellularLocation>
</comment>
<evidence type="ECO:0000313" key="16">
    <source>
        <dbReference type="EMBL" id="OAY39412.1"/>
    </source>
</evidence>
<dbReference type="GO" id="GO:0005886">
    <property type="term" value="C:plasma membrane"/>
    <property type="evidence" value="ECO:0007669"/>
    <property type="project" value="UniProtKB-SubCell"/>
</dbReference>
<feature type="domain" description="Leucine-rich repeat-containing N-terminal plant-type" evidence="14">
    <location>
        <begin position="35"/>
        <end position="71"/>
    </location>
</feature>
<evidence type="ECO:0000256" key="13">
    <source>
        <dbReference type="SAM" id="SignalP"/>
    </source>
</evidence>
<feature type="signal peptide" evidence="13">
    <location>
        <begin position="1"/>
        <end position="27"/>
    </location>
</feature>
<evidence type="ECO:0000256" key="8">
    <source>
        <dbReference type="ARBA" id="ARBA00022989"/>
    </source>
</evidence>
<dbReference type="AlphaFoldDB" id="A0A2C9V5Y5"/>
<feature type="transmembrane region" description="Helical" evidence="12">
    <location>
        <begin position="954"/>
        <end position="973"/>
    </location>
</feature>
<dbReference type="InterPro" id="IPR013210">
    <property type="entry name" value="LRR_N_plant-typ"/>
</dbReference>
<evidence type="ECO:0000259" key="14">
    <source>
        <dbReference type="Pfam" id="PF08263"/>
    </source>
</evidence>
<dbReference type="Pfam" id="PF00560">
    <property type="entry name" value="LRR_1"/>
    <property type="match status" value="3"/>
</dbReference>
<feature type="domain" description="Disease resistance R13L4/SHOC-2-like LRR" evidence="15">
    <location>
        <begin position="326"/>
        <end position="518"/>
    </location>
</feature>
<evidence type="ECO:0000259" key="15">
    <source>
        <dbReference type="Pfam" id="PF23598"/>
    </source>
</evidence>
<dbReference type="PANTHER" id="PTHR48063:SF16">
    <property type="entry name" value="LRR RECEPTOR-LIKE SERINE_THREONINE-PROTEIN KINASE GSO1"/>
    <property type="match status" value="1"/>
</dbReference>
<evidence type="ECO:0000256" key="11">
    <source>
        <dbReference type="ARBA" id="ARBA00023180"/>
    </source>
</evidence>
<accession>A0A2C9V5Y5</accession>
<keyword evidence="3" id="KW-1003">Cell membrane</keyword>
<comment type="similarity">
    <text evidence="2">Belongs to the RLP family.</text>
</comment>
<dbReference type="InterPro" id="IPR001611">
    <property type="entry name" value="Leu-rich_rpt"/>
</dbReference>
<dbReference type="PANTHER" id="PTHR48063">
    <property type="entry name" value="LRR RECEPTOR-LIKE KINASE"/>
    <property type="match status" value="1"/>
</dbReference>
<evidence type="ECO:0000256" key="6">
    <source>
        <dbReference type="ARBA" id="ARBA00022729"/>
    </source>
</evidence>
<keyword evidence="7" id="KW-0677">Repeat</keyword>
<dbReference type="InterPro" id="IPR046956">
    <property type="entry name" value="RLP23-like"/>
</dbReference>
<keyword evidence="11" id="KW-0325">Glycoprotein</keyword>
<dbReference type="PROSITE" id="PS51450">
    <property type="entry name" value="LRR"/>
    <property type="match status" value="1"/>
</dbReference>
<evidence type="ECO:0000256" key="7">
    <source>
        <dbReference type="ARBA" id="ARBA00022737"/>
    </source>
</evidence>
<gene>
    <name evidence="16" type="ORF">MANES_10G092900</name>
</gene>
<evidence type="ECO:0000256" key="2">
    <source>
        <dbReference type="ARBA" id="ARBA00009592"/>
    </source>
</evidence>
<evidence type="ECO:0000256" key="10">
    <source>
        <dbReference type="ARBA" id="ARBA00023170"/>
    </source>
</evidence>
<feature type="domain" description="Disease resistance R13L4/SHOC-2-like LRR" evidence="15">
    <location>
        <begin position="105"/>
        <end position="293"/>
    </location>
</feature>
<keyword evidence="8 12" id="KW-1133">Transmembrane helix</keyword>
<sequence>MEKLPFLLTLLPILLLQTWEIIHSGNAHLVDCQESDRKALIDFKNGLKDPQNRLSSWHGGNCCQWMGIGCDNNTGAVITLDLRNPHPSDSSFPVRYELGGEIRPSLANLKSLRYLDLSFNGFNGTPIPTFLQSLQKLRYLNLAYAEFGGIVPPQLANISSLQYLDVSSYLLAVSNLEWLSNLGSLKYLALNGGDLSMIQKDLAGVLNMLPNLTELHLADGNMNGSVSFLNLANFSSLAVIDLSHNDLSSEFPNWLVNISSLVSLDVSNCRLHGSIPLGFSELPNLLSLYVANNDLTANTYELLQGSWNKVGFLNFQGNDLHGKLPSCIGNITSLSYLDLSDNNIRGEIPSSFAKLCHLQYLDLASNNITGSLLETVGGTENCLSERPFPSLEYLSLGNNKLSGKLPNWLGEVQTLVELSLENNMFYGSIPASLDCLGQLSELSVLDVSFNHLIGLVSESHFSKLTKLNILSLSSNSFILKVSSAWVPPFQVEVLEMGSCYLGPLFPAWIKSQRVACLDFSNASISDFIPSWFWDISGNLSVFNFSFNQLKGQLPNSLKVYEQGYVDLSFNLLEGPIPLPSNEVAILNLSHNKFSGHIPENIGDLSFLAFLSLANNQISGEIPSSIGKLQLGRVIDLSWNNLTGRIPTSIGNCYSLEVLDLQHNKLSGNIPKSLGQLSNLQTFHLRNNMIRGKLPSSFRGLLSLETLDLGYNRLTGKIPQWLGDAFPCLKILSLRSNAFSGEVPSGLFNLSSLQVLDLAENQLRGSISTRVSNLKGMTEERRVKQDLSYGWVAGVYYQENLVVNSKGQSLKYTRTLSFLTCIDISGNHLHGELPHEVTELAGLVVLNLSRNHISGQIPETISELHQLASLDLSSNMFFGPIPPSMISMSFLSYLNFSYNNLSGKIPYAGQMATFEANSFAGNPGLCGAPLVVRCSGSDTINDEMGNAYVYSNDRWPYLAIGLGYAAGLLIPYLLMAAKRSWSFVYFAFVDKTVDALLYLACKRTPCFGNHCYNLH</sequence>
<evidence type="ECO:0000256" key="12">
    <source>
        <dbReference type="SAM" id="Phobius"/>
    </source>
</evidence>
<evidence type="ECO:0000256" key="3">
    <source>
        <dbReference type="ARBA" id="ARBA00022475"/>
    </source>
</evidence>
<dbReference type="EMBL" id="CM004396">
    <property type="protein sequence ID" value="OAY39412.1"/>
    <property type="molecule type" value="Genomic_DNA"/>
</dbReference>
<dbReference type="InterPro" id="IPR055414">
    <property type="entry name" value="LRR_R13L4/SHOC2-like"/>
</dbReference>
<name>A0A2C9V5Y5_MANES</name>
<dbReference type="SUPFAM" id="SSF52058">
    <property type="entry name" value="L domain-like"/>
    <property type="match status" value="4"/>
</dbReference>
<dbReference type="InterPro" id="IPR032675">
    <property type="entry name" value="LRR_dom_sf"/>
</dbReference>
<feature type="domain" description="Disease resistance R13L4/SHOC-2-like LRR" evidence="15">
    <location>
        <begin position="586"/>
        <end position="685"/>
    </location>
</feature>
<dbReference type="InterPro" id="IPR003591">
    <property type="entry name" value="Leu-rich_rpt_typical-subtyp"/>
</dbReference>
<keyword evidence="6 13" id="KW-0732">Signal</keyword>
<keyword evidence="5 12" id="KW-0812">Transmembrane</keyword>
<dbReference type="FunFam" id="3.80.10.10:FF:000111">
    <property type="entry name" value="LRR receptor-like serine/threonine-protein kinase ERECTA"/>
    <property type="match status" value="1"/>
</dbReference>
<dbReference type="Pfam" id="PF08263">
    <property type="entry name" value="LRRNT_2"/>
    <property type="match status" value="1"/>
</dbReference>
<organism evidence="16">
    <name type="scientific">Manihot esculenta</name>
    <name type="common">Cassava</name>
    <name type="synonym">Jatropha manihot</name>
    <dbReference type="NCBI Taxonomy" id="3983"/>
    <lineage>
        <taxon>Eukaryota</taxon>
        <taxon>Viridiplantae</taxon>
        <taxon>Streptophyta</taxon>
        <taxon>Embryophyta</taxon>
        <taxon>Tracheophyta</taxon>
        <taxon>Spermatophyta</taxon>
        <taxon>Magnoliopsida</taxon>
        <taxon>eudicotyledons</taxon>
        <taxon>Gunneridae</taxon>
        <taxon>Pentapetalae</taxon>
        <taxon>rosids</taxon>
        <taxon>fabids</taxon>
        <taxon>Malpighiales</taxon>
        <taxon>Euphorbiaceae</taxon>
        <taxon>Crotonoideae</taxon>
        <taxon>Manihoteae</taxon>
        <taxon>Manihot</taxon>
    </lineage>
</organism>
<reference evidence="16" key="1">
    <citation type="submission" date="2016-02" db="EMBL/GenBank/DDBJ databases">
        <title>WGS assembly of Manihot esculenta.</title>
        <authorList>
            <person name="Bredeson J.V."/>
            <person name="Prochnik S.E."/>
            <person name="Lyons J.B."/>
            <person name="Schmutz J."/>
            <person name="Grimwood J."/>
            <person name="Vrebalov J."/>
            <person name="Bart R.S."/>
            <person name="Amuge T."/>
            <person name="Ferguson M.E."/>
            <person name="Green R."/>
            <person name="Putnam N."/>
            <person name="Stites J."/>
            <person name="Rounsley S."/>
            <person name="Rokhsar D.S."/>
        </authorList>
    </citation>
    <scope>NUCLEOTIDE SEQUENCE [LARGE SCALE GENOMIC DNA]</scope>
    <source>
        <tissue evidence="16">Leaf</tissue>
    </source>
</reference>